<dbReference type="Pfam" id="PF13561">
    <property type="entry name" value="adh_short_C2"/>
    <property type="match status" value="1"/>
</dbReference>
<accession>A0ABX0Y4U8</accession>
<dbReference type="PRINTS" id="PR00081">
    <property type="entry name" value="GDHRDH"/>
</dbReference>
<dbReference type="PROSITE" id="PS00061">
    <property type="entry name" value="ADH_SHORT"/>
    <property type="match status" value="1"/>
</dbReference>
<dbReference type="RefSeq" id="WP_167928376.1">
    <property type="nucleotide sequence ID" value="NZ_JAATVY010000030.1"/>
</dbReference>
<dbReference type="CDD" id="cd05233">
    <property type="entry name" value="SDR_c"/>
    <property type="match status" value="1"/>
</dbReference>
<evidence type="ECO:0000256" key="1">
    <source>
        <dbReference type="ARBA" id="ARBA00006484"/>
    </source>
</evidence>
<organism evidence="2 3">
    <name type="scientific">Planosporangium thailandense</name>
    <dbReference type="NCBI Taxonomy" id="765197"/>
    <lineage>
        <taxon>Bacteria</taxon>
        <taxon>Bacillati</taxon>
        <taxon>Actinomycetota</taxon>
        <taxon>Actinomycetes</taxon>
        <taxon>Micromonosporales</taxon>
        <taxon>Micromonosporaceae</taxon>
        <taxon>Planosporangium</taxon>
    </lineage>
</organism>
<dbReference type="EC" id="1.1.1.47" evidence="2"/>
<proteinExistence type="inferred from homology"/>
<protein>
    <submittedName>
        <fullName evidence="2">Glucose 1-dehydrogenase</fullName>
        <ecNumber evidence="2">1.1.1.47</ecNumber>
    </submittedName>
</protein>
<keyword evidence="3" id="KW-1185">Reference proteome</keyword>
<dbReference type="PRINTS" id="PR00080">
    <property type="entry name" value="SDRFAMILY"/>
</dbReference>
<reference evidence="2 3" key="1">
    <citation type="submission" date="2020-03" db="EMBL/GenBank/DDBJ databases">
        <title>WGS of the type strain of Planosporangium spp.</title>
        <authorList>
            <person name="Thawai C."/>
        </authorList>
    </citation>
    <scope>NUCLEOTIDE SEQUENCE [LARGE SCALE GENOMIC DNA]</scope>
    <source>
        <strain evidence="2 3">TBRC 5610</strain>
    </source>
</reference>
<keyword evidence="2" id="KW-0560">Oxidoreductase</keyword>
<dbReference type="Gene3D" id="3.40.50.720">
    <property type="entry name" value="NAD(P)-binding Rossmann-like Domain"/>
    <property type="match status" value="1"/>
</dbReference>
<dbReference type="InterPro" id="IPR002347">
    <property type="entry name" value="SDR_fam"/>
</dbReference>
<comment type="similarity">
    <text evidence="1">Belongs to the short-chain dehydrogenases/reductases (SDR) family.</text>
</comment>
<evidence type="ECO:0000313" key="3">
    <source>
        <dbReference type="Proteomes" id="UP000722989"/>
    </source>
</evidence>
<dbReference type="InterPro" id="IPR020904">
    <property type="entry name" value="Sc_DH/Rdtase_CS"/>
</dbReference>
<dbReference type="PANTHER" id="PTHR42760">
    <property type="entry name" value="SHORT-CHAIN DEHYDROGENASES/REDUCTASES FAMILY MEMBER"/>
    <property type="match status" value="1"/>
</dbReference>
<gene>
    <name evidence="2" type="ORF">HC031_27450</name>
</gene>
<dbReference type="SUPFAM" id="SSF51735">
    <property type="entry name" value="NAD(P)-binding Rossmann-fold domains"/>
    <property type="match status" value="1"/>
</dbReference>
<dbReference type="GO" id="GO:0047936">
    <property type="term" value="F:glucose 1-dehydrogenase [NAD(P)+] activity"/>
    <property type="evidence" value="ECO:0007669"/>
    <property type="project" value="UniProtKB-EC"/>
</dbReference>
<comment type="caution">
    <text evidence="2">The sequence shown here is derived from an EMBL/GenBank/DDBJ whole genome shotgun (WGS) entry which is preliminary data.</text>
</comment>
<name>A0ABX0Y4U8_9ACTN</name>
<dbReference type="NCBIfam" id="NF005559">
    <property type="entry name" value="PRK07231.1"/>
    <property type="match status" value="1"/>
</dbReference>
<evidence type="ECO:0000313" key="2">
    <source>
        <dbReference type="EMBL" id="NJC73431.1"/>
    </source>
</evidence>
<dbReference type="InterPro" id="IPR036291">
    <property type="entry name" value="NAD(P)-bd_dom_sf"/>
</dbReference>
<dbReference type="EMBL" id="JAATVY010000030">
    <property type="protein sequence ID" value="NJC73431.1"/>
    <property type="molecule type" value="Genomic_DNA"/>
</dbReference>
<dbReference type="PANTHER" id="PTHR42760:SF122">
    <property type="entry name" value="NAD(P)-BINDING PROTEIN"/>
    <property type="match status" value="1"/>
</dbReference>
<dbReference type="Proteomes" id="UP000722989">
    <property type="component" value="Unassembled WGS sequence"/>
</dbReference>
<sequence>MRLQGKVCLVTGGSSGIGLAISELFAAEGAALAVLSVDGEQLTAACKQLTADGHEALAIHGDVSREADWAAAVEQTLAAYGRIDVLVNNAGYGVRGTVLDTDPQAWNDMFATNVNGVYLGSRAVLPVMCRNGSGSIVNVASVAGAIGMSQRAGYCATKAAVIGLTRAMAIDHADAGVRVNAVAPGTTDSPYFDKISPDVADRAAFRKQLAERQVLRRMGTPAEIAAAALFLASDESSFATGSVVTVDGGMSIW</sequence>